<comment type="subcellular location">
    <subcellularLocation>
        <location evidence="1">Cell membrane</location>
        <topology evidence="1">Multi-pass membrane protein</topology>
    </subcellularLocation>
</comment>
<dbReference type="SUPFAM" id="SSF56988">
    <property type="entry name" value="Anthrax protective antigen"/>
    <property type="match status" value="1"/>
</dbReference>
<dbReference type="PANTHER" id="PTHR33908">
    <property type="entry name" value="MANNOSYLTRANSFERASE YKCB-RELATED"/>
    <property type="match status" value="1"/>
</dbReference>
<organism evidence="11 12">
    <name type="scientific">Geodia barretti</name>
    <name type="common">Barrett's horny sponge</name>
    <dbReference type="NCBI Taxonomy" id="519541"/>
    <lineage>
        <taxon>Eukaryota</taxon>
        <taxon>Metazoa</taxon>
        <taxon>Porifera</taxon>
        <taxon>Demospongiae</taxon>
        <taxon>Heteroscleromorpha</taxon>
        <taxon>Tetractinellida</taxon>
        <taxon>Astrophorina</taxon>
        <taxon>Geodiidae</taxon>
        <taxon>Geodia</taxon>
    </lineage>
</organism>
<keyword evidence="6 8" id="KW-1133">Transmembrane helix</keyword>
<evidence type="ECO:0000256" key="4">
    <source>
        <dbReference type="ARBA" id="ARBA00022679"/>
    </source>
</evidence>
<dbReference type="GO" id="GO:0010041">
    <property type="term" value="P:response to iron(III) ion"/>
    <property type="evidence" value="ECO:0007669"/>
    <property type="project" value="TreeGrafter"/>
</dbReference>
<feature type="transmembrane region" description="Helical" evidence="8">
    <location>
        <begin position="127"/>
        <end position="144"/>
    </location>
</feature>
<reference evidence="11" key="1">
    <citation type="submission" date="2023-03" db="EMBL/GenBank/DDBJ databases">
        <authorList>
            <person name="Steffen K."/>
            <person name="Cardenas P."/>
        </authorList>
    </citation>
    <scope>NUCLEOTIDE SEQUENCE</scope>
</reference>
<dbReference type="PANTHER" id="PTHR33908:SF3">
    <property type="entry name" value="UNDECAPRENYL PHOSPHATE-ALPHA-4-AMINO-4-DEOXY-L-ARABINOSE ARABINOSYL TRANSFERASE"/>
    <property type="match status" value="1"/>
</dbReference>
<dbReference type="EMBL" id="CASHTH010004210">
    <property type="protein sequence ID" value="CAI8054824.1"/>
    <property type="molecule type" value="Genomic_DNA"/>
</dbReference>
<feature type="transmembrane region" description="Helical" evidence="8">
    <location>
        <begin position="151"/>
        <end position="168"/>
    </location>
</feature>
<keyword evidence="4" id="KW-0808">Transferase</keyword>
<feature type="transmembrane region" description="Helical" evidence="8">
    <location>
        <begin position="268"/>
        <end position="291"/>
    </location>
</feature>
<proteinExistence type="predicted"/>
<gene>
    <name evidence="11" type="ORF">GBAR_LOCUS29909</name>
</gene>
<evidence type="ECO:0000256" key="5">
    <source>
        <dbReference type="ARBA" id="ARBA00022692"/>
    </source>
</evidence>
<evidence type="ECO:0000313" key="12">
    <source>
        <dbReference type="Proteomes" id="UP001174909"/>
    </source>
</evidence>
<keyword evidence="3" id="KW-0328">Glycosyltransferase</keyword>
<name>A0AA35TV94_GEOBA</name>
<feature type="signal peptide" evidence="9">
    <location>
        <begin position="1"/>
        <end position="17"/>
    </location>
</feature>
<feature type="transmembrane region" description="Helical" evidence="8">
    <location>
        <begin position="27"/>
        <end position="49"/>
    </location>
</feature>
<evidence type="ECO:0000256" key="8">
    <source>
        <dbReference type="SAM" id="Phobius"/>
    </source>
</evidence>
<dbReference type="GO" id="GO:0016763">
    <property type="term" value="F:pentosyltransferase activity"/>
    <property type="evidence" value="ECO:0007669"/>
    <property type="project" value="TreeGrafter"/>
</dbReference>
<evidence type="ECO:0000259" key="10">
    <source>
        <dbReference type="Pfam" id="PF13231"/>
    </source>
</evidence>
<feature type="transmembrane region" description="Helical" evidence="8">
    <location>
        <begin position="238"/>
        <end position="261"/>
    </location>
</feature>
<feature type="transmembrane region" description="Helical" evidence="8">
    <location>
        <begin position="345"/>
        <end position="365"/>
    </location>
</feature>
<evidence type="ECO:0000256" key="1">
    <source>
        <dbReference type="ARBA" id="ARBA00004651"/>
    </source>
</evidence>
<feature type="transmembrane region" description="Helical" evidence="8">
    <location>
        <begin position="198"/>
        <end position="218"/>
    </location>
</feature>
<dbReference type="InterPro" id="IPR050297">
    <property type="entry name" value="LipidA_mod_glycosyltrf_83"/>
</dbReference>
<evidence type="ECO:0000256" key="2">
    <source>
        <dbReference type="ARBA" id="ARBA00022475"/>
    </source>
</evidence>
<keyword evidence="7 8" id="KW-0472">Membrane</keyword>
<feature type="transmembrane region" description="Helical" evidence="8">
    <location>
        <begin position="398"/>
        <end position="420"/>
    </location>
</feature>
<dbReference type="AlphaFoldDB" id="A0AA35TV94"/>
<feature type="transmembrane region" description="Helical" evidence="8">
    <location>
        <begin position="69"/>
        <end position="88"/>
    </location>
</feature>
<keyword evidence="2" id="KW-1003">Cell membrane</keyword>
<dbReference type="Pfam" id="PF13231">
    <property type="entry name" value="PMT_2"/>
    <property type="match status" value="1"/>
</dbReference>
<evidence type="ECO:0000256" key="6">
    <source>
        <dbReference type="ARBA" id="ARBA00022989"/>
    </source>
</evidence>
<keyword evidence="5 8" id="KW-0812">Transmembrane</keyword>
<feature type="transmembrane region" description="Helical" evidence="8">
    <location>
        <begin position="432"/>
        <end position="454"/>
    </location>
</feature>
<evidence type="ECO:0000256" key="9">
    <source>
        <dbReference type="SAM" id="SignalP"/>
    </source>
</evidence>
<feature type="domain" description="Glycosyltransferase RgtA/B/C/D-like" evidence="10">
    <location>
        <begin position="135"/>
        <end position="286"/>
    </location>
</feature>
<dbReference type="GO" id="GO:0005886">
    <property type="term" value="C:plasma membrane"/>
    <property type="evidence" value="ECO:0007669"/>
    <property type="project" value="UniProtKB-SubCell"/>
</dbReference>
<keyword evidence="12" id="KW-1185">Reference proteome</keyword>
<comment type="caution">
    <text evidence="11">The sequence shown here is derived from an EMBL/GenBank/DDBJ whole genome shotgun (WGS) entry which is preliminary data.</text>
</comment>
<dbReference type="GO" id="GO:0008610">
    <property type="term" value="P:lipid biosynthetic process"/>
    <property type="evidence" value="ECO:0007669"/>
    <property type="project" value="UniProtKB-ARBA"/>
</dbReference>
<dbReference type="InterPro" id="IPR038731">
    <property type="entry name" value="RgtA/B/C-like"/>
</dbReference>
<feature type="chain" id="PRO_5041311729" description="Glycosyltransferase RgtA/B/C/D-like domain-containing protein" evidence="9">
    <location>
        <begin position="18"/>
        <end position="748"/>
    </location>
</feature>
<protein>
    <recommendedName>
        <fullName evidence="10">Glycosyltransferase RgtA/B/C/D-like domain-containing protein</fullName>
    </recommendedName>
</protein>
<dbReference type="Proteomes" id="UP001174909">
    <property type="component" value="Unassembled WGS sequence"/>
</dbReference>
<evidence type="ECO:0000313" key="11">
    <source>
        <dbReference type="EMBL" id="CAI8054824.1"/>
    </source>
</evidence>
<evidence type="ECO:0000256" key="7">
    <source>
        <dbReference type="ARBA" id="ARBA00023136"/>
    </source>
</evidence>
<evidence type="ECO:0000256" key="3">
    <source>
        <dbReference type="ARBA" id="ARBA00022676"/>
    </source>
</evidence>
<feature type="transmembrane region" description="Helical" evidence="8">
    <location>
        <begin position="372"/>
        <end position="392"/>
    </location>
</feature>
<feature type="transmembrane region" description="Helical" evidence="8">
    <location>
        <begin position="174"/>
        <end position="191"/>
    </location>
</feature>
<sequence length="748" mass="81853">MALLVAGLLCAALSLYSFPKGPPNTLAWWSYFLSVLFTIGAVPAFEGGWTAFFARFRRGYQVSFEPRGLLPWAALGGILLFALLIRLYNLDGFPPGMWFDEADNIDQARLIAERPAQTPLYVPSNNLPSFFLLPIALIIKFAGISITTGRLVAVAFGVAGVLAVFLMVRHMSGTAIGLVAALLTAVMRWDITWSRIGMHGITAPFFAALAAWLTYRAIDRGRAADFALAGACLGLGMWFYAAYRLFAIVIAFVLLHALVFGSQGRRRLLANIGVMAFFSIIVTLPVAQFAATNSDEFFKRTQSTSIFAHVDDGDESRALLENLGKHLGMFHIEGDPNGRHNIPRAPMLDIFSGLLMLVGLAIAATRWRDVSFIVLPVWVLVMIMPGVLTIPWEGPQSLRSITVIPAVITLIAIAIGFIWNLGWSARFAVVRLGTAAVITALLAIVGYANLYAYFGEQANSPKVYAAYSTDETLMARDAAEQVARGYVPMVSRQFRHSLVASLFGHRFPRQTIAAPTNIPIDPQLVWHGAAIYLEPREAGFYDTLRAYYPSADFREIRPPTGGDVMYYSAYISREQLEAAQGLVARRTLRDGEVIESVKTSTESVWMLEVDADDTPFDVEWEGALHITHPGEYVLVLDSDSSATVALDGRKILSHDRPRVTIVPAVGLHVLRVHSRVEDADGVLRVLWQPPPPPPIEGEEPSPVEDIADLDPEPISSANLYHGDVRPVGLAGRFFADLEDVDGLGDAAA</sequence>
<keyword evidence="9" id="KW-0732">Signal</keyword>
<accession>A0AA35TV94</accession>